<keyword evidence="1" id="KW-0732">Signal</keyword>
<protein>
    <recommendedName>
        <fullName evidence="4">Secreted protein</fullName>
    </recommendedName>
</protein>
<feature type="signal peptide" evidence="1">
    <location>
        <begin position="1"/>
        <end position="18"/>
    </location>
</feature>
<name>A0AA87MNP3_9LEPT</name>
<evidence type="ECO:0000313" key="3">
    <source>
        <dbReference type="Proteomes" id="UP000001343"/>
    </source>
</evidence>
<evidence type="ECO:0000256" key="1">
    <source>
        <dbReference type="SAM" id="SignalP"/>
    </source>
</evidence>
<reference evidence="2 3" key="1">
    <citation type="journal article" date="2014" name="Int. J. Syst. Evol. Microbiol.">
        <title>Leptospira mayottensis sp. nov., a pathogenic species of the genus Leptospira isolated from humans.</title>
        <authorList>
            <person name="Bourhy P."/>
            <person name="Collet L."/>
            <person name="Brisse S."/>
            <person name="Picardeau M."/>
        </authorList>
    </citation>
    <scope>NUCLEOTIDE SEQUENCE [LARGE SCALE GENOMIC DNA]</scope>
    <source>
        <strain evidence="2 3">200901122</strain>
    </source>
</reference>
<dbReference type="EMBL" id="AKWM02000029">
    <property type="protein sequence ID" value="EKS00849.1"/>
    <property type="molecule type" value="Genomic_DNA"/>
</dbReference>
<gene>
    <name evidence="2" type="ORF">LEP1GSC125_2113</name>
</gene>
<sequence length="63" mass="7277">MLFFILCLNFSKASFLLAQSFVSSDSVASRANCDLILKLFIRLLLDKNEFFLFFNSKEALYLV</sequence>
<accession>A0AA87MNP3</accession>
<evidence type="ECO:0000313" key="2">
    <source>
        <dbReference type="EMBL" id="EKS00849.1"/>
    </source>
</evidence>
<dbReference type="AlphaFoldDB" id="A0AA87MNP3"/>
<organism evidence="2 3">
    <name type="scientific">Leptospira mayottensis 200901122</name>
    <dbReference type="NCBI Taxonomy" id="1193010"/>
    <lineage>
        <taxon>Bacteria</taxon>
        <taxon>Pseudomonadati</taxon>
        <taxon>Spirochaetota</taxon>
        <taxon>Spirochaetia</taxon>
        <taxon>Leptospirales</taxon>
        <taxon>Leptospiraceae</taxon>
        <taxon>Leptospira</taxon>
    </lineage>
</organism>
<comment type="caution">
    <text evidence="2">The sequence shown here is derived from an EMBL/GenBank/DDBJ whole genome shotgun (WGS) entry which is preliminary data.</text>
</comment>
<evidence type="ECO:0008006" key="4">
    <source>
        <dbReference type="Google" id="ProtNLM"/>
    </source>
</evidence>
<dbReference type="Proteomes" id="UP000001343">
    <property type="component" value="Unassembled WGS sequence"/>
</dbReference>
<proteinExistence type="predicted"/>
<feature type="chain" id="PRO_5041704587" description="Secreted protein" evidence="1">
    <location>
        <begin position="19"/>
        <end position="63"/>
    </location>
</feature>